<comment type="function">
    <text evidence="9">Acts as a magnesium transporter.</text>
</comment>
<feature type="transmembrane region" description="Helical" evidence="9">
    <location>
        <begin position="437"/>
        <end position="459"/>
    </location>
</feature>
<dbReference type="PROSITE" id="PS51371">
    <property type="entry name" value="CBS"/>
    <property type="match status" value="2"/>
</dbReference>
<feature type="transmembrane region" description="Helical" evidence="9">
    <location>
        <begin position="402"/>
        <end position="425"/>
    </location>
</feature>
<dbReference type="EMBL" id="LR593887">
    <property type="protein sequence ID" value="VTS01463.1"/>
    <property type="molecule type" value="Genomic_DNA"/>
</dbReference>
<dbReference type="SUPFAM" id="SSF161093">
    <property type="entry name" value="MgtE membrane domain-like"/>
    <property type="match status" value="1"/>
</dbReference>
<dbReference type="GO" id="GO:0046872">
    <property type="term" value="F:metal ion binding"/>
    <property type="evidence" value="ECO:0007669"/>
    <property type="project" value="UniProtKB-KW"/>
</dbReference>
<evidence type="ECO:0000256" key="4">
    <source>
        <dbReference type="ARBA" id="ARBA00022692"/>
    </source>
</evidence>
<evidence type="ECO:0000256" key="8">
    <source>
        <dbReference type="PROSITE-ProRule" id="PRU00703"/>
    </source>
</evidence>
<gene>
    <name evidence="11" type="ORF">GMBLW1_15010</name>
</gene>
<feature type="transmembrane region" description="Helical" evidence="9">
    <location>
        <begin position="360"/>
        <end position="382"/>
    </location>
</feature>
<evidence type="ECO:0000256" key="6">
    <source>
        <dbReference type="ARBA" id="ARBA00022989"/>
    </source>
</evidence>
<dbReference type="CDD" id="cd04606">
    <property type="entry name" value="CBS_pair_Mg_transporter"/>
    <property type="match status" value="1"/>
</dbReference>
<dbReference type="RefSeq" id="WP_162657633.1">
    <property type="nucleotide sequence ID" value="NZ_LR593887.1"/>
</dbReference>
<evidence type="ECO:0000259" key="10">
    <source>
        <dbReference type="PROSITE" id="PS51371"/>
    </source>
</evidence>
<feature type="domain" description="CBS" evidence="10">
    <location>
        <begin position="137"/>
        <end position="201"/>
    </location>
</feature>
<sequence length="460" mass="51506">MTHPFFTPELRLMLEEEDADGVRAFCETLHPALVAEALAEDFSVEEVWRVLEHTHIRDQAAIFEYFPISWQVTMVEGGGKPHMARLIEAMSHDDRVALLRRLTPRVADGLLRLVDVADRRDIAELFRYAENTVGSIMTTEYAWVPTGLTIGEAIDRLRHHAPDNETIYYVYVLQESTRRLEGVVSLRDLILSQRLVSINEVMDRDLVTLNVTDDREVAAQAIARYDFLAMPVIDDSNRLVGIVTHDDVIDIVVQEATEDLQRQGAVGPITENYLEAGFLDVWWKRTFWLSMLFIAEMLTFSATAYYEESIERIMILKYFITLCIATGGNSGTQAATLVTRAMALGQISVGHWFRVLRHELLMGIAMGLVLGIIALVRCQLVPTEMLRVEGGEDLTHIQIGWVIGQAVACICLVGTLIGAMLPMVFKKLGVDPALASSPFVATFVDVTGIVLYFSIASVYL</sequence>
<evidence type="ECO:0000256" key="3">
    <source>
        <dbReference type="ARBA" id="ARBA00022448"/>
    </source>
</evidence>
<evidence type="ECO:0000256" key="7">
    <source>
        <dbReference type="ARBA" id="ARBA00023136"/>
    </source>
</evidence>
<dbReference type="Proteomes" id="UP000464378">
    <property type="component" value="Chromosome"/>
</dbReference>
<evidence type="ECO:0000313" key="11">
    <source>
        <dbReference type="EMBL" id="VIP02459.1"/>
    </source>
</evidence>
<keyword evidence="8" id="KW-0129">CBS domain</keyword>
<proteinExistence type="inferred from homology"/>
<dbReference type="Gene3D" id="3.10.580.10">
    <property type="entry name" value="CBS-domain"/>
    <property type="match status" value="1"/>
</dbReference>
<reference evidence="11" key="1">
    <citation type="submission" date="2019-04" db="EMBL/GenBank/DDBJ databases">
        <authorList>
            <consortium name="Science for Life Laboratories"/>
        </authorList>
    </citation>
    <scope>NUCLEOTIDE SEQUENCE</scope>
    <source>
        <strain evidence="11">MBLW1</strain>
    </source>
</reference>
<keyword evidence="5 9" id="KW-0460">Magnesium</keyword>
<dbReference type="SMART" id="SM00924">
    <property type="entry name" value="MgtE_N"/>
    <property type="match status" value="1"/>
</dbReference>
<dbReference type="AlphaFoldDB" id="A0A6C2YMM1"/>
<dbReference type="Gene3D" id="1.10.357.20">
    <property type="entry name" value="SLC41 divalent cation transporters, integral membrane domain"/>
    <property type="match status" value="1"/>
</dbReference>
<comment type="subcellular location">
    <subcellularLocation>
        <location evidence="9">Cell membrane</location>
        <topology evidence="9">Multi-pass membrane protein</topology>
    </subcellularLocation>
    <subcellularLocation>
        <location evidence="1">Membrane</location>
        <topology evidence="1">Multi-pass membrane protein</topology>
    </subcellularLocation>
</comment>
<keyword evidence="9" id="KW-1003">Cell membrane</keyword>
<dbReference type="SUPFAM" id="SSF158791">
    <property type="entry name" value="MgtE N-terminal domain-like"/>
    <property type="match status" value="1"/>
</dbReference>
<accession>A0A6C2YMM1</accession>
<keyword evidence="7 9" id="KW-0472">Membrane</keyword>
<dbReference type="Gene3D" id="1.25.60.10">
    <property type="entry name" value="MgtE N-terminal domain-like"/>
    <property type="match status" value="1"/>
</dbReference>
<dbReference type="InterPro" id="IPR006667">
    <property type="entry name" value="SLC41_membr_dom"/>
</dbReference>
<evidence type="ECO:0000256" key="2">
    <source>
        <dbReference type="ARBA" id="ARBA00009749"/>
    </source>
</evidence>
<keyword evidence="6 9" id="KW-1133">Transmembrane helix</keyword>
<comment type="subunit">
    <text evidence="9">Homodimer.</text>
</comment>
<evidence type="ECO:0000256" key="9">
    <source>
        <dbReference type="RuleBase" id="RU362011"/>
    </source>
</evidence>
<feature type="transmembrane region" description="Helical" evidence="9">
    <location>
        <begin position="318"/>
        <end position="339"/>
    </location>
</feature>
<protein>
    <recommendedName>
        <fullName evidence="9">Magnesium transporter MgtE</fullName>
    </recommendedName>
</protein>
<dbReference type="NCBIfam" id="TIGR00400">
    <property type="entry name" value="mgtE"/>
    <property type="match status" value="1"/>
</dbReference>
<organism evidence="11">
    <name type="scientific">Tuwongella immobilis</name>
    <dbReference type="NCBI Taxonomy" id="692036"/>
    <lineage>
        <taxon>Bacteria</taxon>
        <taxon>Pseudomonadati</taxon>
        <taxon>Planctomycetota</taxon>
        <taxon>Planctomycetia</taxon>
        <taxon>Gemmatales</taxon>
        <taxon>Gemmataceae</taxon>
        <taxon>Tuwongella</taxon>
    </lineage>
</organism>
<keyword evidence="12" id="KW-1185">Reference proteome</keyword>
<dbReference type="InterPro" id="IPR036739">
    <property type="entry name" value="SLC41_membr_dom_sf"/>
</dbReference>
<evidence type="ECO:0000256" key="1">
    <source>
        <dbReference type="ARBA" id="ARBA00004141"/>
    </source>
</evidence>
<dbReference type="GO" id="GO:0005886">
    <property type="term" value="C:plasma membrane"/>
    <property type="evidence" value="ECO:0007669"/>
    <property type="project" value="UniProtKB-SubCell"/>
</dbReference>
<evidence type="ECO:0000256" key="5">
    <source>
        <dbReference type="ARBA" id="ARBA00022842"/>
    </source>
</evidence>
<dbReference type="PANTHER" id="PTHR43773">
    <property type="entry name" value="MAGNESIUM TRANSPORTER MGTE"/>
    <property type="match status" value="1"/>
</dbReference>
<dbReference type="EMBL" id="LR586016">
    <property type="protein sequence ID" value="VIP02459.1"/>
    <property type="molecule type" value="Genomic_DNA"/>
</dbReference>
<keyword evidence="3 9" id="KW-0813">Transport</keyword>
<dbReference type="Pfam" id="PF01769">
    <property type="entry name" value="MgtE"/>
    <property type="match status" value="1"/>
</dbReference>
<dbReference type="InterPro" id="IPR038076">
    <property type="entry name" value="MgtE_N_sf"/>
</dbReference>
<dbReference type="Pfam" id="PF03448">
    <property type="entry name" value="MgtE_N"/>
    <property type="match status" value="1"/>
</dbReference>
<dbReference type="Pfam" id="PF00571">
    <property type="entry name" value="CBS"/>
    <property type="match status" value="2"/>
</dbReference>
<feature type="transmembrane region" description="Helical" evidence="9">
    <location>
        <begin position="287"/>
        <end position="306"/>
    </location>
</feature>
<dbReference type="InterPro" id="IPR046342">
    <property type="entry name" value="CBS_dom_sf"/>
</dbReference>
<keyword evidence="4 9" id="KW-0812">Transmembrane</keyword>
<dbReference type="SUPFAM" id="SSF54631">
    <property type="entry name" value="CBS-domain pair"/>
    <property type="match status" value="1"/>
</dbReference>
<dbReference type="GO" id="GO:0015095">
    <property type="term" value="F:magnesium ion transmembrane transporter activity"/>
    <property type="evidence" value="ECO:0007669"/>
    <property type="project" value="UniProtKB-UniRule"/>
</dbReference>
<dbReference type="InterPro" id="IPR006669">
    <property type="entry name" value="MgtE_transporter"/>
</dbReference>
<evidence type="ECO:0000313" key="12">
    <source>
        <dbReference type="Proteomes" id="UP000464378"/>
    </source>
</evidence>
<name>A0A6C2YMM1_9BACT</name>
<feature type="domain" description="CBS" evidence="10">
    <location>
        <begin position="202"/>
        <end position="260"/>
    </location>
</feature>
<dbReference type="InterPro" id="IPR006668">
    <property type="entry name" value="Mg_transptr_MgtE_intracell_dom"/>
</dbReference>
<comment type="similarity">
    <text evidence="2 9">Belongs to the SLC41A transporter family.</text>
</comment>
<dbReference type="SMART" id="SM00116">
    <property type="entry name" value="CBS"/>
    <property type="match status" value="2"/>
</dbReference>
<dbReference type="PANTHER" id="PTHR43773:SF1">
    <property type="entry name" value="MAGNESIUM TRANSPORTER MGTE"/>
    <property type="match status" value="1"/>
</dbReference>
<dbReference type="InParanoid" id="A0A6C2YMM1"/>
<dbReference type="KEGG" id="tim:GMBLW1_15010"/>
<keyword evidence="9" id="KW-0479">Metal-binding</keyword>
<dbReference type="InterPro" id="IPR000644">
    <property type="entry name" value="CBS_dom"/>
</dbReference>